<dbReference type="SUPFAM" id="SSF52047">
    <property type="entry name" value="RNI-like"/>
    <property type="match status" value="1"/>
</dbReference>
<name>A0ABX8BMT7_9ACTN</name>
<dbReference type="RefSeq" id="WP_220564778.1">
    <property type="nucleotide sequence ID" value="NZ_CP074133.1"/>
</dbReference>
<dbReference type="NCBIfam" id="NF038076">
    <property type="entry name" value="fam_STM4015"/>
    <property type="match status" value="1"/>
</dbReference>
<evidence type="ECO:0000313" key="1">
    <source>
        <dbReference type="EMBL" id="QUX23555.1"/>
    </source>
</evidence>
<proteinExistence type="predicted"/>
<organism evidence="1 2">
    <name type="scientific">Nocardiopsis changdeensis</name>
    <dbReference type="NCBI Taxonomy" id="2831969"/>
    <lineage>
        <taxon>Bacteria</taxon>
        <taxon>Bacillati</taxon>
        <taxon>Actinomycetota</taxon>
        <taxon>Actinomycetes</taxon>
        <taxon>Streptosporangiales</taxon>
        <taxon>Nocardiopsidaceae</taxon>
        <taxon>Nocardiopsis</taxon>
    </lineage>
</organism>
<reference evidence="1 2" key="1">
    <citation type="submission" date="2021-05" db="EMBL/GenBank/DDBJ databases">
        <title>Direct Submission.</title>
        <authorList>
            <person name="Li K."/>
            <person name="Gao J."/>
        </authorList>
    </citation>
    <scope>NUCLEOTIDE SEQUENCE [LARGE SCALE GENOMIC DNA]</scope>
    <source>
        <strain evidence="1 2">Mg02</strain>
    </source>
</reference>
<dbReference type="Proteomes" id="UP000676079">
    <property type="component" value="Chromosome"/>
</dbReference>
<protein>
    <submittedName>
        <fullName evidence="1">STM4015 family protein</fullName>
    </submittedName>
</protein>
<dbReference type="EMBL" id="CP074133">
    <property type="protein sequence ID" value="QUX23555.1"/>
    <property type="molecule type" value="Genomic_DNA"/>
</dbReference>
<gene>
    <name evidence="1" type="ORF">KGD84_04065</name>
</gene>
<keyword evidence="2" id="KW-1185">Reference proteome</keyword>
<dbReference type="InterPro" id="IPR047722">
    <property type="entry name" value="STM4015-like"/>
</dbReference>
<dbReference type="InterPro" id="IPR032675">
    <property type="entry name" value="LRR_dom_sf"/>
</dbReference>
<evidence type="ECO:0000313" key="2">
    <source>
        <dbReference type="Proteomes" id="UP000676079"/>
    </source>
</evidence>
<dbReference type="Gene3D" id="3.80.10.10">
    <property type="entry name" value="Ribonuclease Inhibitor"/>
    <property type="match status" value="1"/>
</dbReference>
<accession>A0ABX8BMT7</accession>
<sequence>MPIHHHITEFGGLPVVDFPSWEVLRGSEYPVRDDWAPPSPAPALPAAGSVAWRLRTASSPQVWRGDEAGRVRLPHLETVAGYLDRFFAEVAVEEVTALILADLPGHDYDTRMDETVDVLLERTGRLAGLRSLFVGEILPAERSVSWIRKYDIAELVAALPRLRHLTVRGGADGFGIGFGRHEHLEELVVQSGGLDPDLLRRIVGLDLPGLRNLELWLGDEDYGGGATPDDLAPLLSGKAFPRLERLGVRNVRGLDDWVHALADAPVLSGVRELDLSLGTLTDDGAQGIVDRAAAFAHLERLDLHHHFLSEEMCALVADALPGVDVDLSDPREPEDEDEDELFYYCAVSE</sequence>